<dbReference type="KEGG" id="nmk:CHR53_01900"/>
<keyword evidence="3" id="KW-0285">Flavoprotein</keyword>
<dbReference type="PANTHER" id="PTHR30578:SF0">
    <property type="entry name" value="ION-TRANSLOCATING OXIDOREDUCTASE COMPLEX SUBUNIT D"/>
    <property type="match status" value="1"/>
</dbReference>
<sequence length="276" mass="30330">MGAKKWMKTPKGYVSIAMSLYLVIASIGTITWMGIITSLIAVGTALLTDYIYFTIFKRKSSRDSTVITGLIISLILSFTTSWPVVAATAFLAALSKHLLVYKKKPIFNPAAFGLFLSIFIFQTGQSWWGAFGDLPVWTVIFILIGGYFVTDRVNKFPQVLAYLGTSFVLLFFMGLLHIGDASDALRPPFINAALFFAFFMLTDPPTSPAKNKNQVIFGILAAVSGTIVYGLFGGLTYLYIGAFIGNLYSYLNKKSTSAKSAAKMQRVNSRHRVLGK</sequence>
<dbReference type="InterPro" id="IPR004338">
    <property type="entry name" value="NqrB/RnfD"/>
</dbReference>
<feature type="transmembrane region" description="Helical" evidence="9">
    <location>
        <begin position="106"/>
        <end position="128"/>
    </location>
</feature>
<dbReference type="Pfam" id="PF03116">
    <property type="entry name" value="NQR2_RnfD_RnfE"/>
    <property type="match status" value="2"/>
</dbReference>
<keyword evidence="7 9" id="KW-1133">Transmembrane helix</keyword>
<keyword evidence="1" id="KW-0813">Transport</keyword>
<evidence type="ECO:0000256" key="1">
    <source>
        <dbReference type="ARBA" id="ARBA00022448"/>
    </source>
</evidence>
<evidence type="ECO:0008006" key="12">
    <source>
        <dbReference type="Google" id="ProtNLM"/>
    </source>
</evidence>
<gene>
    <name evidence="10" type="ORF">CHR53_01900</name>
</gene>
<evidence type="ECO:0000313" key="11">
    <source>
        <dbReference type="Proteomes" id="UP000282892"/>
    </source>
</evidence>
<proteinExistence type="predicted"/>
<evidence type="ECO:0000256" key="8">
    <source>
        <dbReference type="ARBA" id="ARBA00023136"/>
    </source>
</evidence>
<keyword evidence="4" id="KW-0288">FMN</keyword>
<evidence type="ECO:0000256" key="2">
    <source>
        <dbReference type="ARBA" id="ARBA00022553"/>
    </source>
</evidence>
<keyword evidence="2" id="KW-0597">Phosphoprotein</keyword>
<feature type="transmembrane region" description="Helical" evidence="9">
    <location>
        <begin position="20"/>
        <end position="47"/>
    </location>
</feature>
<keyword evidence="6" id="KW-1278">Translocase</keyword>
<evidence type="ECO:0000256" key="9">
    <source>
        <dbReference type="SAM" id="Phobius"/>
    </source>
</evidence>
<evidence type="ECO:0000256" key="3">
    <source>
        <dbReference type="ARBA" id="ARBA00022630"/>
    </source>
</evidence>
<name>A0A3T0HSV1_9BACI</name>
<evidence type="ECO:0000256" key="4">
    <source>
        <dbReference type="ARBA" id="ARBA00022643"/>
    </source>
</evidence>
<evidence type="ECO:0000256" key="7">
    <source>
        <dbReference type="ARBA" id="ARBA00022989"/>
    </source>
</evidence>
<dbReference type="AlphaFoldDB" id="A0A3T0HSV1"/>
<dbReference type="STRING" id="1193713.GCA_001636315_02908"/>
<dbReference type="OrthoDB" id="260854at2"/>
<protein>
    <recommendedName>
        <fullName evidence="12">RnfABCDGE type electron transport complex subunit D</fullName>
    </recommendedName>
</protein>
<accession>A0A3T0HSV1</accession>
<feature type="transmembrane region" description="Helical" evidence="9">
    <location>
        <begin position="159"/>
        <end position="178"/>
    </location>
</feature>
<evidence type="ECO:0000313" key="10">
    <source>
        <dbReference type="EMBL" id="AZU60117.1"/>
    </source>
</evidence>
<feature type="transmembrane region" description="Helical" evidence="9">
    <location>
        <begin position="67"/>
        <end position="94"/>
    </location>
</feature>
<keyword evidence="8 9" id="KW-0472">Membrane</keyword>
<feature type="transmembrane region" description="Helical" evidence="9">
    <location>
        <begin position="134"/>
        <end position="150"/>
    </location>
</feature>
<feature type="transmembrane region" description="Helical" evidence="9">
    <location>
        <begin position="184"/>
        <end position="203"/>
    </location>
</feature>
<keyword evidence="11" id="KW-1185">Reference proteome</keyword>
<evidence type="ECO:0000256" key="6">
    <source>
        <dbReference type="ARBA" id="ARBA00022967"/>
    </source>
</evidence>
<dbReference type="RefSeq" id="WP_127484643.1">
    <property type="nucleotide sequence ID" value="NZ_CP022572.1"/>
</dbReference>
<dbReference type="GO" id="GO:0055085">
    <property type="term" value="P:transmembrane transport"/>
    <property type="evidence" value="ECO:0007669"/>
    <property type="project" value="InterPro"/>
</dbReference>
<evidence type="ECO:0000256" key="5">
    <source>
        <dbReference type="ARBA" id="ARBA00022692"/>
    </source>
</evidence>
<feature type="transmembrane region" description="Helical" evidence="9">
    <location>
        <begin position="215"/>
        <end position="240"/>
    </location>
</feature>
<dbReference type="PANTHER" id="PTHR30578">
    <property type="entry name" value="ELECTRON TRANSPORT COMPLEX PROTEIN RNFD"/>
    <property type="match status" value="1"/>
</dbReference>
<dbReference type="GO" id="GO:0005886">
    <property type="term" value="C:plasma membrane"/>
    <property type="evidence" value="ECO:0007669"/>
    <property type="project" value="TreeGrafter"/>
</dbReference>
<dbReference type="EMBL" id="CP022572">
    <property type="protein sequence ID" value="AZU60117.1"/>
    <property type="molecule type" value="Genomic_DNA"/>
</dbReference>
<keyword evidence="5 9" id="KW-0812">Transmembrane</keyword>
<organism evidence="10 11">
    <name type="scientific">Neobacillus mesonae</name>
    <dbReference type="NCBI Taxonomy" id="1193713"/>
    <lineage>
        <taxon>Bacteria</taxon>
        <taxon>Bacillati</taxon>
        <taxon>Bacillota</taxon>
        <taxon>Bacilli</taxon>
        <taxon>Bacillales</taxon>
        <taxon>Bacillaceae</taxon>
        <taxon>Neobacillus</taxon>
    </lineage>
</organism>
<dbReference type="Proteomes" id="UP000282892">
    <property type="component" value="Chromosome"/>
</dbReference>
<reference evidence="10 11" key="1">
    <citation type="submission" date="2017-07" db="EMBL/GenBank/DDBJ databases">
        <title>The complete genome sequence of Bacillus mesonae strain H20-5, an efficient strain improving plant abiotic stress resistance.</title>
        <authorList>
            <person name="Kim S.Y."/>
            <person name="Song H."/>
            <person name="Sang M.K."/>
            <person name="Weon H.-Y."/>
            <person name="Song J."/>
        </authorList>
    </citation>
    <scope>NUCLEOTIDE SEQUENCE [LARGE SCALE GENOMIC DNA]</scope>
    <source>
        <strain evidence="10 11">H20-5</strain>
    </source>
</reference>